<dbReference type="AlphaFoldDB" id="A0A409WV20"/>
<gene>
    <name evidence="2" type="ORF">CVT25_008329</name>
</gene>
<evidence type="ECO:0000313" key="2">
    <source>
        <dbReference type="EMBL" id="PPQ82368.1"/>
    </source>
</evidence>
<dbReference type="InterPro" id="IPR046360">
    <property type="entry name" value="T-box_DNA-bd"/>
</dbReference>
<dbReference type="GO" id="GO:0045893">
    <property type="term" value="P:positive regulation of DNA-templated transcription"/>
    <property type="evidence" value="ECO:0007669"/>
    <property type="project" value="InterPro"/>
</dbReference>
<keyword evidence="3" id="KW-1185">Reference proteome</keyword>
<evidence type="ECO:0000313" key="3">
    <source>
        <dbReference type="Proteomes" id="UP000283269"/>
    </source>
</evidence>
<protein>
    <recommendedName>
        <fullName evidence="1">T-box domain-containing protein</fullName>
    </recommendedName>
</protein>
<sequence length="222" mass="25680">MLRYKTETRSIQPQEKAHVHQILSLTPETFSAVGQEMVDFSTRRWVYAGKTPKWVVFSYPADPPAKKDNFPPDSRGYLYYRKPLPGEHAMTGGLRFRVMPLDTRSFDEGIDLIHKDGLPWRVPLYNVVYFKAYAPILETLLKEGSVTPDLVAHVQKMPVRRFSRRSAILYESSDTFIADLSRWPRFVHMIMPESVVTIDSFISRVFFCKSSGTSPYQEQDVH</sequence>
<dbReference type="EMBL" id="NHYD01003146">
    <property type="protein sequence ID" value="PPQ82368.1"/>
    <property type="molecule type" value="Genomic_DNA"/>
</dbReference>
<dbReference type="InParanoid" id="A0A409WV20"/>
<organism evidence="2 3">
    <name type="scientific">Psilocybe cyanescens</name>
    <dbReference type="NCBI Taxonomy" id="93625"/>
    <lineage>
        <taxon>Eukaryota</taxon>
        <taxon>Fungi</taxon>
        <taxon>Dikarya</taxon>
        <taxon>Basidiomycota</taxon>
        <taxon>Agaricomycotina</taxon>
        <taxon>Agaricomycetes</taxon>
        <taxon>Agaricomycetidae</taxon>
        <taxon>Agaricales</taxon>
        <taxon>Agaricineae</taxon>
        <taxon>Strophariaceae</taxon>
        <taxon>Psilocybe</taxon>
    </lineage>
</organism>
<dbReference type="GO" id="GO:0003700">
    <property type="term" value="F:DNA-binding transcription factor activity"/>
    <property type="evidence" value="ECO:0007669"/>
    <property type="project" value="InterPro"/>
</dbReference>
<feature type="domain" description="T-box" evidence="1">
    <location>
        <begin position="9"/>
        <end position="128"/>
    </location>
</feature>
<accession>A0A409WV20</accession>
<name>A0A409WV20_PSICY</name>
<dbReference type="OrthoDB" id="2750929at2759"/>
<reference evidence="2 3" key="1">
    <citation type="journal article" date="2018" name="Evol. Lett.">
        <title>Horizontal gene cluster transfer increased hallucinogenic mushroom diversity.</title>
        <authorList>
            <person name="Reynolds H.T."/>
            <person name="Vijayakumar V."/>
            <person name="Gluck-Thaler E."/>
            <person name="Korotkin H.B."/>
            <person name="Matheny P.B."/>
            <person name="Slot J.C."/>
        </authorList>
    </citation>
    <scope>NUCLEOTIDE SEQUENCE [LARGE SCALE GENOMIC DNA]</scope>
    <source>
        <strain evidence="2 3">2631</strain>
    </source>
</reference>
<dbReference type="Proteomes" id="UP000283269">
    <property type="component" value="Unassembled WGS sequence"/>
</dbReference>
<comment type="caution">
    <text evidence="2">The sequence shown here is derived from an EMBL/GenBank/DDBJ whole genome shotgun (WGS) entry which is preliminary data.</text>
</comment>
<evidence type="ECO:0000259" key="1">
    <source>
        <dbReference type="PROSITE" id="PS50252"/>
    </source>
</evidence>
<dbReference type="PROSITE" id="PS50252">
    <property type="entry name" value="TBOX_3"/>
    <property type="match status" value="1"/>
</dbReference>
<proteinExistence type="predicted"/>